<evidence type="ECO:0000313" key="1">
    <source>
        <dbReference type="EMBL" id="BAN07371.1"/>
    </source>
</evidence>
<dbReference type="PATRIC" id="fig|1001583.3.peg.1721"/>
<reference evidence="1 2" key="1">
    <citation type="journal article" date="2013" name="PLoS ONE">
        <title>Genomic Analysis by Deep Sequencing of the Probiotic Lactobacillus brevis KB290 Harboring Nine Plasmids Reveals Genomic Stability.</title>
        <authorList>
            <person name="Fukao M."/>
            <person name="Oshima K."/>
            <person name="Morita H."/>
            <person name="Toh H."/>
            <person name="Suda W."/>
            <person name="Kim S.W."/>
            <person name="Suzuki S."/>
            <person name="Yakabe T."/>
            <person name="Hattori M."/>
            <person name="Yajima N."/>
        </authorList>
    </citation>
    <scope>NUCLEOTIDE SEQUENCE [LARGE SCALE GENOMIC DNA]</scope>
    <source>
        <strain evidence="1 2">KB290</strain>
    </source>
</reference>
<proteinExistence type="predicted"/>
<dbReference type="HOGENOM" id="CLU_200439_0_1_9"/>
<dbReference type="KEGG" id="lbk:LVISKB_1736"/>
<gene>
    <name evidence="1" type="ORF">LVISKB_1736</name>
</gene>
<protein>
    <submittedName>
        <fullName evidence="1">Uncharacterized protein</fullName>
    </submittedName>
</protein>
<organism evidence="1 2">
    <name type="scientific">Levilactobacillus brevis KB290</name>
    <dbReference type="NCBI Taxonomy" id="1001583"/>
    <lineage>
        <taxon>Bacteria</taxon>
        <taxon>Bacillati</taxon>
        <taxon>Bacillota</taxon>
        <taxon>Bacilli</taxon>
        <taxon>Lactobacillales</taxon>
        <taxon>Lactobacillaceae</taxon>
        <taxon>Levilactobacillus</taxon>
    </lineage>
</organism>
<dbReference type="Proteomes" id="UP000012042">
    <property type="component" value="Chromosome"/>
</dbReference>
<name>M5B178_LEVBR</name>
<evidence type="ECO:0000313" key="2">
    <source>
        <dbReference type="Proteomes" id="UP000012042"/>
    </source>
</evidence>
<dbReference type="AlphaFoldDB" id="M5B178"/>
<dbReference type="EMBL" id="AP012167">
    <property type="protein sequence ID" value="BAN07371.1"/>
    <property type="molecule type" value="Genomic_DNA"/>
</dbReference>
<sequence>MNLTLGGELMKKHEVIHFYKSGGFNHLVNVSVDDNLFAAVTFTDSEMKRIEQKYPLAKDNLFALVDGVEIKLKS</sequence>
<accession>M5B178</accession>